<dbReference type="SUPFAM" id="SSF88946">
    <property type="entry name" value="Sigma2 domain of RNA polymerase sigma factors"/>
    <property type="match status" value="1"/>
</dbReference>
<reference evidence="7 8" key="1">
    <citation type="journal article" date="2012" name="Stand. Genomic Sci.">
        <title>Genome sequence of the orange-pigmented seawater bacterium Owenweeksia hongkongensis type strain (UST20020801(T)).</title>
        <authorList>
            <person name="Riedel T."/>
            <person name="Held B."/>
            <person name="Nolan M."/>
            <person name="Lucas S."/>
            <person name="Lapidus A."/>
            <person name="Tice H."/>
            <person name="Del Rio T.G."/>
            <person name="Cheng J.F."/>
            <person name="Han C."/>
            <person name="Tapia R."/>
            <person name="Goodwin L.A."/>
            <person name="Pitluck S."/>
            <person name="Liolios K."/>
            <person name="Mavromatis K."/>
            <person name="Pagani I."/>
            <person name="Ivanova N."/>
            <person name="Mikhailova N."/>
            <person name="Pati A."/>
            <person name="Chen A."/>
            <person name="Palaniappan K."/>
            <person name="Rohde M."/>
            <person name="Tindall B.J."/>
            <person name="Detter J.C."/>
            <person name="Goker M."/>
            <person name="Woyke T."/>
            <person name="Bristow J."/>
            <person name="Eisen J.A."/>
            <person name="Markowitz V."/>
            <person name="Hugenholtz P."/>
            <person name="Klenk H.P."/>
            <person name="Kyrpides N.C."/>
        </authorList>
    </citation>
    <scope>NUCLEOTIDE SEQUENCE</scope>
    <source>
        <strain evidence="8">DSM 17368 / JCM 12287 / NRRL B-23963</strain>
    </source>
</reference>
<dbReference type="GO" id="GO:0003677">
    <property type="term" value="F:DNA binding"/>
    <property type="evidence" value="ECO:0007669"/>
    <property type="project" value="InterPro"/>
</dbReference>
<dbReference type="InterPro" id="IPR013324">
    <property type="entry name" value="RNA_pol_sigma_r3/r4-like"/>
</dbReference>
<dbReference type="eggNOG" id="COG1595">
    <property type="taxonomic scope" value="Bacteria"/>
</dbReference>
<evidence type="ECO:0000256" key="1">
    <source>
        <dbReference type="ARBA" id="ARBA00010641"/>
    </source>
</evidence>
<keyword evidence="2" id="KW-0805">Transcription regulation</keyword>
<dbReference type="RefSeq" id="WP_014202912.1">
    <property type="nucleotide sequence ID" value="NC_016599.1"/>
</dbReference>
<dbReference type="PATRIC" id="fig|926562.3.peg.2611"/>
<dbReference type="HOGENOM" id="CLU_047691_3_2_10"/>
<name>G8R8H0_OWEHD</name>
<feature type="domain" description="RNA polymerase sigma factor 70 region 4 type 2" evidence="6">
    <location>
        <begin position="145"/>
        <end position="197"/>
    </location>
</feature>
<evidence type="ECO:0000256" key="4">
    <source>
        <dbReference type="ARBA" id="ARBA00023163"/>
    </source>
</evidence>
<protein>
    <submittedName>
        <fullName evidence="7">RNA polymerase sigma factor, sigma-70 family</fullName>
    </submittedName>
</protein>
<feature type="domain" description="RNA polymerase sigma-70 region 2" evidence="5">
    <location>
        <begin position="48"/>
        <end position="114"/>
    </location>
</feature>
<evidence type="ECO:0000259" key="6">
    <source>
        <dbReference type="Pfam" id="PF08281"/>
    </source>
</evidence>
<dbReference type="InterPro" id="IPR036388">
    <property type="entry name" value="WH-like_DNA-bd_sf"/>
</dbReference>
<sequence>MNSKPEHSIHLENLGALVPPKEFLLDNSEQELIAACKAGKRVAQKRIYELFSSKMVFVCRRYANDMEQARDFMHDGFIKVFLNISKFRGDSSLETWITRIMINNSITSIKKEVRKGIKVNIDDVKLSESETFDYELERKQPISARQVIDALDSLPIGYRTVLSLYILDGYTHKEIGSELGISEGTSKSQLAKGKRLLAKTLKDKYQ</sequence>
<dbReference type="Gene3D" id="1.10.10.10">
    <property type="entry name" value="Winged helix-like DNA-binding domain superfamily/Winged helix DNA-binding domain"/>
    <property type="match status" value="1"/>
</dbReference>
<dbReference type="InterPro" id="IPR039425">
    <property type="entry name" value="RNA_pol_sigma-70-like"/>
</dbReference>
<dbReference type="Proteomes" id="UP000005631">
    <property type="component" value="Chromosome"/>
</dbReference>
<dbReference type="Pfam" id="PF04542">
    <property type="entry name" value="Sigma70_r2"/>
    <property type="match status" value="1"/>
</dbReference>
<keyword evidence="8" id="KW-1185">Reference proteome</keyword>
<dbReference type="InterPro" id="IPR014284">
    <property type="entry name" value="RNA_pol_sigma-70_dom"/>
</dbReference>
<dbReference type="InterPro" id="IPR013249">
    <property type="entry name" value="RNA_pol_sigma70_r4_t2"/>
</dbReference>
<dbReference type="PANTHER" id="PTHR43133:SF46">
    <property type="entry name" value="RNA POLYMERASE SIGMA-70 FACTOR ECF SUBFAMILY"/>
    <property type="match status" value="1"/>
</dbReference>
<dbReference type="AlphaFoldDB" id="G8R8H0"/>
<dbReference type="Gene3D" id="1.10.1740.10">
    <property type="match status" value="1"/>
</dbReference>
<organism evidence="7 8">
    <name type="scientific">Owenweeksia hongkongensis (strain DSM 17368 / CIP 108786 / JCM 12287 / NRRL B-23963 / UST20020801)</name>
    <dbReference type="NCBI Taxonomy" id="926562"/>
    <lineage>
        <taxon>Bacteria</taxon>
        <taxon>Pseudomonadati</taxon>
        <taxon>Bacteroidota</taxon>
        <taxon>Flavobacteriia</taxon>
        <taxon>Flavobacteriales</taxon>
        <taxon>Owenweeksiaceae</taxon>
        <taxon>Owenweeksia</taxon>
    </lineage>
</organism>
<keyword evidence="3" id="KW-0731">Sigma factor</keyword>
<dbReference type="PANTHER" id="PTHR43133">
    <property type="entry name" value="RNA POLYMERASE ECF-TYPE SIGMA FACTO"/>
    <property type="match status" value="1"/>
</dbReference>
<dbReference type="GO" id="GO:0006352">
    <property type="term" value="P:DNA-templated transcription initiation"/>
    <property type="evidence" value="ECO:0007669"/>
    <property type="project" value="InterPro"/>
</dbReference>
<dbReference type="InterPro" id="IPR013325">
    <property type="entry name" value="RNA_pol_sigma_r2"/>
</dbReference>
<dbReference type="Pfam" id="PF08281">
    <property type="entry name" value="Sigma70_r4_2"/>
    <property type="match status" value="1"/>
</dbReference>
<evidence type="ECO:0000313" key="8">
    <source>
        <dbReference type="Proteomes" id="UP000005631"/>
    </source>
</evidence>
<evidence type="ECO:0000256" key="3">
    <source>
        <dbReference type="ARBA" id="ARBA00023082"/>
    </source>
</evidence>
<dbReference type="KEGG" id="oho:Oweho_2595"/>
<evidence type="ECO:0000313" key="7">
    <source>
        <dbReference type="EMBL" id="AEV33563.1"/>
    </source>
</evidence>
<evidence type="ECO:0000259" key="5">
    <source>
        <dbReference type="Pfam" id="PF04542"/>
    </source>
</evidence>
<evidence type="ECO:0000256" key="2">
    <source>
        <dbReference type="ARBA" id="ARBA00023015"/>
    </source>
</evidence>
<dbReference type="OrthoDB" id="1160671at2"/>
<dbReference type="NCBIfam" id="TIGR02937">
    <property type="entry name" value="sigma70-ECF"/>
    <property type="match status" value="1"/>
</dbReference>
<proteinExistence type="inferred from homology"/>
<dbReference type="CDD" id="cd06171">
    <property type="entry name" value="Sigma70_r4"/>
    <property type="match status" value="1"/>
</dbReference>
<accession>G8R8H0</accession>
<dbReference type="InterPro" id="IPR007627">
    <property type="entry name" value="RNA_pol_sigma70_r2"/>
</dbReference>
<dbReference type="GO" id="GO:0016987">
    <property type="term" value="F:sigma factor activity"/>
    <property type="evidence" value="ECO:0007669"/>
    <property type="project" value="UniProtKB-KW"/>
</dbReference>
<dbReference type="STRING" id="926562.Oweho_2595"/>
<comment type="similarity">
    <text evidence="1">Belongs to the sigma-70 factor family. ECF subfamily.</text>
</comment>
<dbReference type="EMBL" id="CP003156">
    <property type="protein sequence ID" value="AEV33563.1"/>
    <property type="molecule type" value="Genomic_DNA"/>
</dbReference>
<dbReference type="SUPFAM" id="SSF88659">
    <property type="entry name" value="Sigma3 and sigma4 domains of RNA polymerase sigma factors"/>
    <property type="match status" value="1"/>
</dbReference>
<keyword evidence="4" id="KW-0804">Transcription</keyword>
<gene>
    <name evidence="7" type="ordered locus">Oweho_2595</name>
</gene>